<dbReference type="PANTHER" id="PTHR13793:SF148">
    <property type="entry name" value="RING_FYVE_PHD ZINC FINGER SUPERFAMILY PROTEIN"/>
    <property type="match status" value="1"/>
</dbReference>
<dbReference type="SMART" id="SM00249">
    <property type="entry name" value="PHD"/>
    <property type="match status" value="1"/>
</dbReference>
<dbReference type="GO" id="GO:0008270">
    <property type="term" value="F:zinc ion binding"/>
    <property type="evidence" value="ECO:0007669"/>
    <property type="project" value="UniProtKB-KW"/>
</dbReference>
<keyword evidence="1" id="KW-0479">Metal-binding</keyword>
<dbReference type="GO" id="GO:0006357">
    <property type="term" value="P:regulation of transcription by RNA polymerase II"/>
    <property type="evidence" value="ECO:0007669"/>
    <property type="project" value="TreeGrafter"/>
</dbReference>
<keyword evidence="2" id="KW-0863">Zinc-finger</keyword>
<evidence type="ECO:0000256" key="1">
    <source>
        <dbReference type="ARBA" id="ARBA00022723"/>
    </source>
</evidence>
<evidence type="ECO:0000313" key="6">
    <source>
        <dbReference type="Proteomes" id="UP000327157"/>
    </source>
</evidence>
<dbReference type="OrthoDB" id="20839at2759"/>
<evidence type="ECO:0000256" key="3">
    <source>
        <dbReference type="ARBA" id="ARBA00022833"/>
    </source>
</evidence>
<dbReference type="InterPro" id="IPR011011">
    <property type="entry name" value="Znf_FYVE_PHD"/>
</dbReference>
<proteinExistence type="predicted"/>
<dbReference type="InterPro" id="IPR019787">
    <property type="entry name" value="Znf_PHD-finger"/>
</dbReference>
<dbReference type="Pfam" id="PF00628">
    <property type="entry name" value="PHD"/>
    <property type="match status" value="1"/>
</dbReference>
<gene>
    <name evidence="5" type="ORF">D8674_005158</name>
</gene>
<dbReference type="EMBL" id="SMOL01000559">
    <property type="protein sequence ID" value="KAB2605441.1"/>
    <property type="molecule type" value="Genomic_DNA"/>
</dbReference>
<dbReference type="InterPro" id="IPR050701">
    <property type="entry name" value="Histone_Mod_Regulator"/>
</dbReference>
<evidence type="ECO:0000313" key="5">
    <source>
        <dbReference type="EMBL" id="KAB2605441.1"/>
    </source>
</evidence>
<reference evidence="5 6" key="1">
    <citation type="submission" date="2019-09" db="EMBL/GenBank/DDBJ databases">
        <authorList>
            <person name="Ou C."/>
        </authorList>
    </citation>
    <scope>NUCLEOTIDE SEQUENCE [LARGE SCALE GENOMIC DNA]</scope>
    <source>
        <strain evidence="5">S2</strain>
        <tissue evidence="5">Leaf</tissue>
    </source>
</reference>
<dbReference type="InterPro" id="IPR013083">
    <property type="entry name" value="Znf_RING/FYVE/PHD"/>
</dbReference>
<dbReference type="InterPro" id="IPR001965">
    <property type="entry name" value="Znf_PHD"/>
</dbReference>
<name>A0A5N5FV28_9ROSA</name>
<dbReference type="PANTHER" id="PTHR13793">
    <property type="entry name" value="PHD FINGER PROTEINS"/>
    <property type="match status" value="1"/>
</dbReference>
<organism evidence="5 6">
    <name type="scientific">Pyrus ussuriensis x Pyrus communis</name>
    <dbReference type="NCBI Taxonomy" id="2448454"/>
    <lineage>
        <taxon>Eukaryota</taxon>
        <taxon>Viridiplantae</taxon>
        <taxon>Streptophyta</taxon>
        <taxon>Embryophyta</taxon>
        <taxon>Tracheophyta</taxon>
        <taxon>Spermatophyta</taxon>
        <taxon>Magnoliopsida</taxon>
        <taxon>eudicotyledons</taxon>
        <taxon>Gunneridae</taxon>
        <taxon>Pentapetalae</taxon>
        <taxon>rosids</taxon>
        <taxon>fabids</taxon>
        <taxon>Rosales</taxon>
        <taxon>Rosaceae</taxon>
        <taxon>Amygdaloideae</taxon>
        <taxon>Maleae</taxon>
        <taxon>Pyrus</taxon>
    </lineage>
</organism>
<comment type="caution">
    <text evidence="5">The sequence shown here is derived from an EMBL/GenBank/DDBJ whole genome shotgun (WGS) entry which is preliminary data.</text>
</comment>
<dbReference type="AlphaFoldDB" id="A0A5N5FV28"/>
<dbReference type="SUPFAM" id="SSF57903">
    <property type="entry name" value="FYVE/PHD zinc finger"/>
    <property type="match status" value="1"/>
</dbReference>
<keyword evidence="6" id="KW-1185">Reference proteome</keyword>
<reference evidence="5 6" key="3">
    <citation type="submission" date="2019-11" db="EMBL/GenBank/DDBJ databases">
        <title>A de novo genome assembly of a pear dwarfing rootstock.</title>
        <authorList>
            <person name="Wang F."/>
            <person name="Wang J."/>
            <person name="Li S."/>
            <person name="Zhang Y."/>
            <person name="Fang M."/>
            <person name="Ma L."/>
            <person name="Zhao Y."/>
            <person name="Jiang S."/>
        </authorList>
    </citation>
    <scope>NUCLEOTIDE SEQUENCE [LARGE SCALE GENOMIC DNA]</scope>
    <source>
        <strain evidence="5">S2</strain>
        <tissue evidence="5">Leaf</tissue>
    </source>
</reference>
<evidence type="ECO:0000259" key="4">
    <source>
        <dbReference type="SMART" id="SM00249"/>
    </source>
</evidence>
<sequence>MMGGFCAICQSTDRDPLDPIVFCDGCDLMVHASCYGNLLVKGILESNWFYAKCTSSTAHSQSIESCSCCLCPVNCGVMKPTGDGR</sequence>
<accession>A0A5N5FV28</accession>
<keyword evidence="3" id="KW-0862">Zinc</keyword>
<reference evidence="6" key="2">
    <citation type="submission" date="2019-10" db="EMBL/GenBank/DDBJ databases">
        <title>A de novo genome assembly of a pear dwarfing rootstock.</title>
        <authorList>
            <person name="Wang F."/>
            <person name="Wang J."/>
            <person name="Li S."/>
            <person name="Zhang Y."/>
            <person name="Fang M."/>
            <person name="Ma L."/>
            <person name="Zhao Y."/>
            <person name="Jiang S."/>
        </authorList>
    </citation>
    <scope>NUCLEOTIDE SEQUENCE [LARGE SCALE GENOMIC DNA]</scope>
</reference>
<feature type="domain" description="Zinc finger PHD-type" evidence="4">
    <location>
        <begin position="5"/>
        <end position="54"/>
    </location>
</feature>
<dbReference type="Gene3D" id="3.30.40.10">
    <property type="entry name" value="Zinc/RING finger domain, C3HC4 (zinc finger)"/>
    <property type="match status" value="1"/>
</dbReference>
<protein>
    <submittedName>
        <fullName evidence="5">NuA3 HAT complex component NTO1-like</fullName>
    </submittedName>
</protein>
<dbReference type="Proteomes" id="UP000327157">
    <property type="component" value="Chromosome 11"/>
</dbReference>
<evidence type="ECO:0000256" key="2">
    <source>
        <dbReference type="ARBA" id="ARBA00022771"/>
    </source>
</evidence>